<dbReference type="Gene3D" id="3.90.660.20">
    <property type="entry name" value="Protoporphyrinogen oxidase, mitochondrial, domain 2"/>
    <property type="match status" value="1"/>
</dbReference>
<dbReference type="AlphaFoldDB" id="A0A0M8MNN5"/>
<dbReference type="Pfam" id="PF01593">
    <property type="entry name" value="Amino_oxidase"/>
    <property type="match status" value="1"/>
</dbReference>
<accession>A0A0M8MNN5</accession>
<comment type="caution">
    <text evidence="2">The sequence shown here is derived from an EMBL/GenBank/DDBJ whole genome shotgun (WGS) entry which is preliminary data.</text>
</comment>
<dbReference type="PANTHER" id="PTHR42923:SF3">
    <property type="entry name" value="PROTOPORPHYRINOGEN OXIDASE"/>
    <property type="match status" value="1"/>
</dbReference>
<evidence type="ECO:0000313" key="3">
    <source>
        <dbReference type="Proteomes" id="UP000037737"/>
    </source>
</evidence>
<dbReference type="SUPFAM" id="SSF54373">
    <property type="entry name" value="FAD-linked reductases, C-terminal domain"/>
    <property type="match status" value="1"/>
</dbReference>
<dbReference type="Proteomes" id="UP000037737">
    <property type="component" value="Unassembled WGS sequence"/>
</dbReference>
<dbReference type="PANTHER" id="PTHR42923">
    <property type="entry name" value="PROTOPORPHYRINOGEN OXIDASE"/>
    <property type="match status" value="1"/>
</dbReference>
<name>A0A0M8MNN5_9MICO</name>
<protein>
    <recommendedName>
        <fullName evidence="1">Amine oxidase domain-containing protein</fullName>
    </recommendedName>
</protein>
<evidence type="ECO:0000259" key="1">
    <source>
        <dbReference type="Pfam" id="PF01593"/>
    </source>
</evidence>
<dbReference type="EMBL" id="LAVO01000008">
    <property type="protein sequence ID" value="KOS10730.1"/>
    <property type="molecule type" value="Genomic_DNA"/>
</dbReference>
<dbReference type="PATRIC" id="fig|84292.3.peg.1853"/>
<dbReference type="InterPro" id="IPR002937">
    <property type="entry name" value="Amino_oxidase"/>
</dbReference>
<dbReference type="SUPFAM" id="SSF51905">
    <property type="entry name" value="FAD/NAD(P)-binding domain"/>
    <property type="match status" value="1"/>
</dbReference>
<evidence type="ECO:0000313" key="2">
    <source>
        <dbReference type="EMBL" id="KOS10730.1"/>
    </source>
</evidence>
<organism evidence="2 3">
    <name type="scientific">Microbacterium aurantiacum</name>
    <dbReference type="NCBI Taxonomy" id="162393"/>
    <lineage>
        <taxon>Bacteria</taxon>
        <taxon>Bacillati</taxon>
        <taxon>Actinomycetota</taxon>
        <taxon>Actinomycetes</taxon>
        <taxon>Micrococcales</taxon>
        <taxon>Microbacteriaceae</taxon>
        <taxon>Microbacterium</taxon>
    </lineage>
</organism>
<dbReference type="Gene3D" id="1.10.3110.10">
    <property type="entry name" value="protoporphyrinogen ix oxidase, domain 3"/>
    <property type="match status" value="1"/>
</dbReference>
<dbReference type="GO" id="GO:0016491">
    <property type="term" value="F:oxidoreductase activity"/>
    <property type="evidence" value="ECO:0007669"/>
    <property type="project" value="InterPro"/>
</dbReference>
<dbReference type="InterPro" id="IPR050464">
    <property type="entry name" value="Zeta_carotene_desat/Oxidored"/>
</dbReference>
<reference evidence="2" key="1">
    <citation type="submission" date="2015-04" db="EMBL/GenBank/DDBJ databases">
        <title>Complete genome sequence of Microbacterium chocolatum SIT 101, a bacterium enantioselectively hydrolyzing mesomeric diesters.</title>
        <authorList>
            <person name="Li X."/>
            <person name="Xu Y."/>
        </authorList>
    </citation>
    <scope>NUCLEOTIDE SEQUENCE [LARGE SCALE GENOMIC DNA]</scope>
    <source>
        <strain evidence="2">SIT 101</strain>
    </source>
</reference>
<sequence length="412" mass="40831">MPDVHVVGGGVAGLVLARRLARGGADVVVHEASDRLGGTVAAHEIAGIVMDAGAESFATRGGTVSALIDELGLAGDLVRPEPVSAWLQPARGDAAPLPATALLGIPGDPRAEDVVAIVGRAGAEEAVARDASRMPADDPLLAPGARLGPLVRARHGDAVLDLLVAPVVHGVHSLHPDDVPLERVHPRLRAALAETGSLSGAMSALRAAAPPGSVVAGLRGGVHRLVSALADDLAAHGGDIRLRSSVDVPALERLAGAGGGTVVVAAPDVLPASAPPRRIDLVTLVVDQPELDAAPRGSGLLVAAGAPVGARALTHATAKWAWLADAAGGSHVLRLSYDDLPEDPVASARADAAALLGVALPVPEGTAHVTWFRPAAAIAPAGITVVGETAAGSGLAGIIAHAEAAASALAAK</sequence>
<proteinExistence type="predicted"/>
<dbReference type="OrthoDB" id="3450553at2"/>
<dbReference type="KEGG" id="mcw:A8L33_13050"/>
<gene>
    <name evidence="2" type="ORF">XI38_09095</name>
</gene>
<keyword evidence="3" id="KW-1185">Reference proteome</keyword>
<dbReference type="Gene3D" id="3.50.50.60">
    <property type="entry name" value="FAD/NAD(P)-binding domain"/>
    <property type="match status" value="1"/>
</dbReference>
<feature type="domain" description="Amine oxidase" evidence="1">
    <location>
        <begin position="11"/>
        <end position="246"/>
    </location>
</feature>
<dbReference type="InterPro" id="IPR036188">
    <property type="entry name" value="FAD/NAD-bd_sf"/>
</dbReference>